<sequence length="56" mass="6487">MSLLKQYQARVAQVNAATDPAEKEKLTREAKVLEEQLSTWDQETKQKTIILWLGTR</sequence>
<evidence type="ECO:0000313" key="2">
    <source>
        <dbReference type="Proteomes" id="UP000239430"/>
    </source>
</evidence>
<proteinExistence type="predicted"/>
<dbReference type="EMBL" id="PVXL01000067">
    <property type="protein sequence ID" value="PRR69989.1"/>
    <property type="molecule type" value="Genomic_DNA"/>
</dbReference>
<comment type="caution">
    <text evidence="1">The sequence shown here is derived from an EMBL/GenBank/DDBJ whole genome shotgun (WGS) entry which is preliminary data.</text>
</comment>
<keyword evidence="2" id="KW-1185">Reference proteome</keyword>
<gene>
    <name evidence="1" type="ORF">MOST_28660</name>
</gene>
<evidence type="ECO:0000313" key="1">
    <source>
        <dbReference type="EMBL" id="PRR69989.1"/>
    </source>
</evidence>
<name>A0A9X7P538_9FIRM</name>
<dbReference type="RefSeq" id="WP_157049496.1">
    <property type="nucleotide sequence ID" value="NZ_PVXL01000067.1"/>
</dbReference>
<protein>
    <submittedName>
        <fullName evidence="1">Uncharacterized protein</fullName>
    </submittedName>
</protein>
<dbReference type="AlphaFoldDB" id="A0A9X7P538"/>
<accession>A0A9X7P538</accession>
<dbReference type="Proteomes" id="UP000239430">
    <property type="component" value="Unassembled WGS sequence"/>
</dbReference>
<organism evidence="1 2">
    <name type="scientific">Neomoorella stamsii</name>
    <dbReference type="NCBI Taxonomy" id="1266720"/>
    <lineage>
        <taxon>Bacteria</taxon>
        <taxon>Bacillati</taxon>
        <taxon>Bacillota</taxon>
        <taxon>Clostridia</taxon>
        <taxon>Neomoorellales</taxon>
        <taxon>Neomoorellaceae</taxon>
        <taxon>Neomoorella</taxon>
    </lineage>
</organism>
<reference evidence="1 2" key="1">
    <citation type="submission" date="2018-03" db="EMBL/GenBank/DDBJ databases">
        <title>Genome sequence of Moorella stamsii DSM 26217.</title>
        <authorList>
            <person name="Poehlein A."/>
            <person name="Daniel R."/>
        </authorList>
    </citation>
    <scope>NUCLEOTIDE SEQUENCE [LARGE SCALE GENOMIC DNA]</scope>
    <source>
        <strain evidence="2">DSM 26217</strain>
    </source>
</reference>